<dbReference type="SFLD" id="SFLDS00003">
    <property type="entry name" value="Haloacid_Dehalogenase"/>
    <property type="match status" value="1"/>
</dbReference>
<evidence type="ECO:0000313" key="1">
    <source>
        <dbReference type="EMBL" id="MFC3912604.1"/>
    </source>
</evidence>
<evidence type="ECO:0000313" key="2">
    <source>
        <dbReference type="Proteomes" id="UP001595692"/>
    </source>
</evidence>
<proteinExistence type="predicted"/>
<reference evidence="2" key="1">
    <citation type="journal article" date="2019" name="Int. J. Syst. Evol. Microbiol.">
        <title>The Global Catalogue of Microorganisms (GCM) 10K type strain sequencing project: providing services to taxonomists for standard genome sequencing and annotation.</title>
        <authorList>
            <consortium name="The Broad Institute Genomics Platform"/>
            <consortium name="The Broad Institute Genome Sequencing Center for Infectious Disease"/>
            <person name="Wu L."/>
            <person name="Ma J."/>
        </authorList>
    </citation>
    <scope>NUCLEOTIDE SEQUENCE [LARGE SCALE GENOMIC DNA]</scope>
    <source>
        <strain evidence="2">CCUG 54939</strain>
    </source>
</reference>
<dbReference type="Gene3D" id="3.40.50.1000">
    <property type="entry name" value="HAD superfamily/HAD-like"/>
    <property type="match status" value="1"/>
</dbReference>
<dbReference type="EMBL" id="JBHSAF010000002">
    <property type="protein sequence ID" value="MFC3912604.1"/>
    <property type="molecule type" value="Genomic_DNA"/>
</dbReference>
<dbReference type="PRINTS" id="PR00413">
    <property type="entry name" value="HADHALOGNASE"/>
</dbReference>
<dbReference type="Pfam" id="PF00702">
    <property type="entry name" value="Hydrolase"/>
    <property type="match status" value="1"/>
</dbReference>
<dbReference type="NCBIfam" id="NF011564">
    <property type="entry name" value="PRK14988.1"/>
    <property type="match status" value="1"/>
</dbReference>
<protein>
    <submittedName>
        <fullName evidence="1">GMP/IMP nucleotidase</fullName>
        <ecNumber evidence="1">3.1.3.5</ecNumber>
    </submittedName>
</protein>
<keyword evidence="1" id="KW-0378">Hydrolase</keyword>
<accession>A0ABV8CL15</accession>
<name>A0ABV8CL15_9GAMM</name>
<dbReference type="PANTHER" id="PTHR43611:SF3">
    <property type="entry name" value="FLAVIN MONONUCLEOTIDE HYDROLASE 1, CHLOROPLATIC"/>
    <property type="match status" value="1"/>
</dbReference>
<gene>
    <name evidence="1" type="primary">yrfG</name>
    <name evidence="1" type="ORF">ACFOSS_03850</name>
</gene>
<dbReference type="SFLD" id="SFLDG01129">
    <property type="entry name" value="C1.5:_HAD__Beta-PGM__Phosphata"/>
    <property type="match status" value="1"/>
</dbReference>
<dbReference type="RefSeq" id="WP_377150742.1">
    <property type="nucleotide sequence ID" value="NZ_JBHSAF010000002.1"/>
</dbReference>
<dbReference type="InterPro" id="IPR006439">
    <property type="entry name" value="HAD-SF_hydro_IA"/>
</dbReference>
<dbReference type="InterPro" id="IPR023214">
    <property type="entry name" value="HAD_sf"/>
</dbReference>
<dbReference type="GO" id="GO:0008253">
    <property type="term" value="F:5'-nucleotidase activity"/>
    <property type="evidence" value="ECO:0007669"/>
    <property type="project" value="UniProtKB-EC"/>
</dbReference>
<dbReference type="CDD" id="cd01427">
    <property type="entry name" value="HAD_like"/>
    <property type="match status" value="1"/>
</dbReference>
<dbReference type="PANTHER" id="PTHR43611">
    <property type="entry name" value="ALPHA-D-GLUCOSE 1-PHOSPHATE PHOSPHATASE"/>
    <property type="match status" value="1"/>
</dbReference>
<dbReference type="InterPro" id="IPR036412">
    <property type="entry name" value="HAD-like_sf"/>
</dbReference>
<dbReference type="NCBIfam" id="TIGR01509">
    <property type="entry name" value="HAD-SF-IA-v3"/>
    <property type="match status" value="1"/>
</dbReference>
<comment type="caution">
    <text evidence="1">The sequence shown here is derived from an EMBL/GenBank/DDBJ whole genome shotgun (WGS) entry which is preliminary data.</text>
</comment>
<organism evidence="1 2">
    <name type="scientific">Pseudaeromonas sharmana</name>
    <dbReference type="NCBI Taxonomy" id="328412"/>
    <lineage>
        <taxon>Bacteria</taxon>
        <taxon>Pseudomonadati</taxon>
        <taxon>Pseudomonadota</taxon>
        <taxon>Gammaproteobacteria</taxon>
        <taxon>Aeromonadales</taxon>
        <taxon>Aeromonadaceae</taxon>
        <taxon>Pseudaeromonas</taxon>
    </lineage>
</organism>
<sequence length="228" mass="25689">MLAWQQIETVLLDMDGTLIDLHFDNFFWQHLVPERWGAARGLDLATAQQTLAPVFSGVAGTLSWYCLDHWRRELGLDIMALKQEVADKIAWREDAQVFLQQLRASGRRCYLFTNAHPDSLALKLQRTGLDRYLDGLYSTHSFGLPKEEQGCWQALQQTLGFDPARTLFIDDSLRILQSARQFGIRHLLGILAPDSQRPAQALPGFPAIHHYRELLASLSAAAPLGKPG</sequence>
<keyword evidence="2" id="KW-1185">Reference proteome</keyword>
<dbReference type="Proteomes" id="UP001595692">
    <property type="component" value="Unassembled WGS sequence"/>
</dbReference>
<dbReference type="SUPFAM" id="SSF56784">
    <property type="entry name" value="HAD-like"/>
    <property type="match status" value="1"/>
</dbReference>
<dbReference type="EC" id="3.1.3.5" evidence="1"/>